<dbReference type="PANTHER" id="PTHR12227">
    <property type="entry name" value="GLYCERATE KINASE"/>
    <property type="match status" value="1"/>
</dbReference>
<dbReference type="GO" id="GO:0008887">
    <property type="term" value="F:glycerate kinase activity"/>
    <property type="evidence" value="ECO:0007669"/>
    <property type="project" value="InterPro"/>
</dbReference>
<dbReference type="PANTHER" id="PTHR12227:SF0">
    <property type="entry name" value="GLYCERATE KINASE"/>
    <property type="match status" value="1"/>
</dbReference>
<dbReference type="InterPro" id="IPR007835">
    <property type="entry name" value="MOFRL"/>
</dbReference>
<dbReference type="SUPFAM" id="SSF82544">
    <property type="entry name" value="GckA/TtuD-like"/>
    <property type="match status" value="1"/>
</dbReference>
<comment type="caution">
    <text evidence="3">The sequence shown here is derived from an EMBL/GenBank/DDBJ whole genome shotgun (WGS) entry which is preliminary data.</text>
</comment>
<dbReference type="InterPro" id="IPR025286">
    <property type="entry name" value="MOFRL_assoc_dom"/>
</dbReference>
<evidence type="ECO:0000259" key="2">
    <source>
        <dbReference type="Pfam" id="PF13660"/>
    </source>
</evidence>
<evidence type="ECO:0000313" key="4">
    <source>
        <dbReference type="Proteomes" id="UP000315901"/>
    </source>
</evidence>
<dbReference type="Pfam" id="PF05161">
    <property type="entry name" value="MOFRL"/>
    <property type="match status" value="1"/>
</dbReference>
<protein>
    <submittedName>
        <fullName evidence="3">DUF4147 domain-containing protein</fullName>
    </submittedName>
</protein>
<keyword evidence="4" id="KW-1185">Reference proteome</keyword>
<sequence length="376" mass="39103">MQTVEKESAIAIFNAAIDAVAGYNATQRAVSAFDDFKPDQIIAVGKAASGMCAGALAALGYHCPALLVTKYDHTDAAMWAAENVTVIESAHPVPDQHSLDAGTKMLETVNEMPIGSHLLLLVSGGTSALSEALPDDVTLEDWQQLTDQMLAAGFNIGQINARRKETSLIKDGKLLENFKGKEVRVLAISDVEGDSISTIGSGTGDTKRCPTQSSIDLIATNEVARLAAAAKASELGFEVKQNRECLYDDVAVLSERLGKEIAQAETGVYIFGGEPTVKLPENPGSGGRNQALALGLAQHIVGRNDVTILVAGTDGSDGPTDAAGGIVDGTTATDVAGANNALKRADAGTYLREHGGIFITGPTNTNVMDIVVAIVS</sequence>
<organism evidence="3 4">
    <name type="scientific">Maribrevibacterium harenarium</name>
    <dbReference type="NCBI Taxonomy" id="2589817"/>
    <lineage>
        <taxon>Bacteria</taxon>
        <taxon>Pseudomonadati</taxon>
        <taxon>Pseudomonadota</taxon>
        <taxon>Gammaproteobacteria</taxon>
        <taxon>Oceanospirillales</taxon>
        <taxon>Oceanospirillaceae</taxon>
        <taxon>Maribrevibacterium</taxon>
    </lineage>
</organism>
<gene>
    <name evidence="3" type="ORF">FJM67_09055</name>
</gene>
<reference evidence="3 4" key="1">
    <citation type="submission" date="2019-06" db="EMBL/GenBank/DDBJ databases">
        <title>A novel bacterium of genus Marinomonas, isolated from coastal sand.</title>
        <authorList>
            <person name="Huang H."/>
            <person name="Mo K."/>
            <person name="Hu Y."/>
        </authorList>
    </citation>
    <scope>NUCLEOTIDE SEQUENCE [LARGE SCALE GENOMIC DNA]</scope>
    <source>
        <strain evidence="3 4">HB171799</strain>
    </source>
</reference>
<dbReference type="GO" id="GO:0005737">
    <property type="term" value="C:cytoplasm"/>
    <property type="evidence" value="ECO:0007669"/>
    <property type="project" value="TreeGrafter"/>
</dbReference>
<dbReference type="Proteomes" id="UP000315901">
    <property type="component" value="Unassembled WGS sequence"/>
</dbReference>
<feature type="domain" description="MOFRL-associated" evidence="2">
    <location>
        <begin position="10"/>
        <end position="220"/>
    </location>
</feature>
<dbReference type="InterPro" id="IPR039760">
    <property type="entry name" value="MOFRL_protein"/>
</dbReference>
<accession>A0A501WTU0</accession>
<dbReference type="RefSeq" id="WP_140588601.1">
    <property type="nucleotide sequence ID" value="NZ_VFRR01000015.1"/>
</dbReference>
<name>A0A501WTU0_9GAMM</name>
<dbReference type="OrthoDB" id="9766552at2"/>
<feature type="domain" description="MOFRL" evidence="1">
    <location>
        <begin position="268"/>
        <end position="369"/>
    </location>
</feature>
<evidence type="ECO:0000313" key="3">
    <source>
        <dbReference type="EMBL" id="TPE51534.1"/>
    </source>
</evidence>
<evidence type="ECO:0000259" key="1">
    <source>
        <dbReference type="Pfam" id="PF05161"/>
    </source>
</evidence>
<dbReference type="EMBL" id="VFRR01000015">
    <property type="protein sequence ID" value="TPE51534.1"/>
    <property type="molecule type" value="Genomic_DNA"/>
</dbReference>
<dbReference type="Pfam" id="PF13660">
    <property type="entry name" value="DUF4147"/>
    <property type="match status" value="1"/>
</dbReference>
<dbReference type="InterPro" id="IPR038614">
    <property type="entry name" value="GK_N_sf"/>
</dbReference>
<proteinExistence type="predicted"/>
<dbReference type="Gene3D" id="3.40.50.10180">
    <property type="entry name" value="Glycerate kinase, MOFRL-like N-terminal domain"/>
    <property type="match status" value="1"/>
</dbReference>
<dbReference type="AlphaFoldDB" id="A0A501WTU0"/>